<evidence type="ECO:0000256" key="2">
    <source>
        <dbReference type="SAM" id="Phobius"/>
    </source>
</evidence>
<dbReference type="Proteomes" id="UP000554482">
    <property type="component" value="Unassembled WGS sequence"/>
</dbReference>
<accession>A0A7J6W2X9</accession>
<evidence type="ECO:0000313" key="3">
    <source>
        <dbReference type="EMBL" id="KAF5191736.1"/>
    </source>
</evidence>
<organism evidence="3 4">
    <name type="scientific">Thalictrum thalictroides</name>
    <name type="common">Rue-anemone</name>
    <name type="synonym">Anemone thalictroides</name>
    <dbReference type="NCBI Taxonomy" id="46969"/>
    <lineage>
        <taxon>Eukaryota</taxon>
        <taxon>Viridiplantae</taxon>
        <taxon>Streptophyta</taxon>
        <taxon>Embryophyta</taxon>
        <taxon>Tracheophyta</taxon>
        <taxon>Spermatophyta</taxon>
        <taxon>Magnoliopsida</taxon>
        <taxon>Ranunculales</taxon>
        <taxon>Ranunculaceae</taxon>
        <taxon>Thalictroideae</taxon>
        <taxon>Thalictrum</taxon>
    </lineage>
</organism>
<proteinExistence type="predicted"/>
<dbReference type="AlphaFoldDB" id="A0A7J6W2X9"/>
<sequence>MTKSLLKDRIFKIPINISWKQLCFEILYSVELRKNDCNTSILSSLGSSVIIILFTHTFTILGFIVNHRYSNREIQASKKRWRIESSTSTHHNKIVRHKQKSSCNTKRSFKDL</sequence>
<feature type="region of interest" description="Disordered" evidence="1">
    <location>
        <begin position="84"/>
        <end position="112"/>
    </location>
</feature>
<name>A0A7J6W2X9_THATH</name>
<evidence type="ECO:0000313" key="4">
    <source>
        <dbReference type="Proteomes" id="UP000554482"/>
    </source>
</evidence>
<gene>
    <name evidence="3" type="ORF">FRX31_018677</name>
</gene>
<keyword evidence="2" id="KW-0812">Transmembrane</keyword>
<comment type="caution">
    <text evidence="3">The sequence shown here is derived from an EMBL/GenBank/DDBJ whole genome shotgun (WGS) entry which is preliminary data.</text>
</comment>
<feature type="transmembrane region" description="Helical" evidence="2">
    <location>
        <begin position="41"/>
        <end position="65"/>
    </location>
</feature>
<keyword evidence="2" id="KW-1133">Transmembrane helix</keyword>
<protein>
    <submittedName>
        <fullName evidence="3">Uncharacterized protein</fullName>
    </submittedName>
</protein>
<evidence type="ECO:0000256" key="1">
    <source>
        <dbReference type="SAM" id="MobiDB-lite"/>
    </source>
</evidence>
<reference evidence="3 4" key="1">
    <citation type="submission" date="2020-06" db="EMBL/GenBank/DDBJ databases">
        <title>Transcriptomic and genomic resources for Thalictrum thalictroides and T. hernandezii: Facilitating candidate gene discovery in an emerging model plant lineage.</title>
        <authorList>
            <person name="Arias T."/>
            <person name="Riano-Pachon D.M."/>
            <person name="Di Stilio V.S."/>
        </authorList>
    </citation>
    <scope>NUCLEOTIDE SEQUENCE [LARGE SCALE GENOMIC DNA]</scope>
    <source>
        <strain evidence="4">cv. WT478/WT964</strain>
        <tissue evidence="3">Leaves</tissue>
    </source>
</reference>
<feature type="compositionally biased region" description="Basic residues" evidence="1">
    <location>
        <begin position="90"/>
        <end position="100"/>
    </location>
</feature>
<keyword evidence="2" id="KW-0472">Membrane</keyword>
<keyword evidence="4" id="KW-1185">Reference proteome</keyword>
<dbReference type="EMBL" id="JABWDY010022416">
    <property type="protein sequence ID" value="KAF5191736.1"/>
    <property type="molecule type" value="Genomic_DNA"/>
</dbReference>